<evidence type="ECO:0000313" key="2">
    <source>
        <dbReference type="EMBL" id="MCK9801318.1"/>
    </source>
</evidence>
<sequence>MRYEARGVAFDHIYNPQIMKESLSREFNSSTIDDYDGVDVEYTDSKTWQKETVECRLPGDVGLRVDKIKLEGVTNRDRAWRIGMRQRRAHIYRRKTYGFSTELDALNSEYLAYAALGDNVPGYCQSGMMEEFAPMSGSFLIKSSQPFDWSAGGVHLVAVRRKNGTALGPYVATRIDDYRFTIPTLDFVPDLEGRSEPPVLQFGPEGRWCYPALITDVTPSGTASFKVSVVNYDVRVYADDDNFAPA</sequence>
<reference evidence="2 3" key="2">
    <citation type="journal article" date="2023" name="Plant Pathol.">
        <title>Dismantling and reorganizing Pseudomonas marginalis sensu#lato.</title>
        <authorList>
            <person name="Sawada H."/>
            <person name="Fujikawa T."/>
            <person name="Satou M."/>
        </authorList>
    </citation>
    <scope>NUCLEOTIDE SEQUENCE [LARGE SCALE GENOMIC DNA]</scope>
    <source>
        <strain evidence="2 3">MAFF 302030</strain>
    </source>
</reference>
<name>A0A9X1YZS8_9PSED</name>
<evidence type="ECO:0000259" key="1">
    <source>
        <dbReference type="Pfam" id="PF13550"/>
    </source>
</evidence>
<dbReference type="InterPro" id="IPR032876">
    <property type="entry name" value="J_dom"/>
</dbReference>
<gene>
    <name evidence="2" type="ORF">M1B34_27515</name>
</gene>
<dbReference type="NCBIfam" id="NF040662">
    <property type="entry name" value="attach_TipJ_rel"/>
    <property type="match status" value="1"/>
</dbReference>
<reference evidence="2 3" key="1">
    <citation type="journal article" date="2022" name="Int. J. Syst. Evol. Microbiol.">
        <title>Pseudomonas aegrilactucae sp. nov. and Pseudomonas morbosilactucae sp. nov., pathogens causing bacterial rot of lettuce in Japan.</title>
        <authorList>
            <person name="Sawada H."/>
            <person name="Fujikawa T."/>
            <person name="Satou M."/>
        </authorList>
    </citation>
    <scope>NUCLEOTIDE SEQUENCE [LARGE SCALE GENOMIC DNA]</scope>
    <source>
        <strain evidence="2 3">MAFF 302030</strain>
    </source>
</reference>
<dbReference type="Pfam" id="PF13550">
    <property type="entry name" value="Phage-tail_3"/>
    <property type="match status" value="1"/>
</dbReference>
<evidence type="ECO:0000313" key="3">
    <source>
        <dbReference type="Proteomes" id="UP001155059"/>
    </source>
</evidence>
<dbReference type="EMBL" id="JALQCW010000084">
    <property type="protein sequence ID" value="MCK9801318.1"/>
    <property type="molecule type" value="Genomic_DNA"/>
</dbReference>
<feature type="domain" description="Tip attachment protein J" evidence="1">
    <location>
        <begin position="35"/>
        <end position="106"/>
    </location>
</feature>
<dbReference type="AlphaFoldDB" id="A0A9X1YZS8"/>
<dbReference type="RefSeq" id="WP_268266770.1">
    <property type="nucleotide sequence ID" value="NZ_JALQCW010000084.1"/>
</dbReference>
<protein>
    <submittedName>
        <fullName evidence="2">Phage tail protein</fullName>
    </submittedName>
</protein>
<dbReference type="Proteomes" id="UP001155059">
    <property type="component" value="Unassembled WGS sequence"/>
</dbReference>
<proteinExistence type="predicted"/>
<organism evidence="2 3">
    <name type="scientific">Pseudomonas morbosilactucae</name>
    <dbReference type="NCBI Taxonomy" id="2938197"/>
    <lineage>
        <taxon>Bacteria</taxon>
        <taxon>Pseudomonadati</taxon>
        <taxon>Pseudomonadota</taxon>
        <taxon>Gammaproteobacteria</taxon>
        <taxon>Pseudomonadales</taxon>
        <taxon>Pseudomonadaceae</taxon>
        <taxon>Pseudomonas</taxon>
    </lineage>
</organism>
<accession>A0A9X1YZS8</accession>
<comment type="caution">
    <text evidence="2">The sequence shown here is derived from an EMBL/GenBank/DDBJ whole genome shotgun (WGS) entry which is preliminary data.</text>
</comment>